<sequence length="303" mass="34803">MAMYTKSNIEEKELEETRKAYMLPHNRKEIERMRTQHEWIKGSFEGLIKAPIDYEKKNQKILDSATADGSLFLSRNRASLTRFTGTWLTDAYTLFPAETELIGFDIAPELFPPHELLPPNVFLMLMDLSRDLPVEWNQQFDFVHQRFVFPGTSEQQIRDFMGRLMGCVKPGGWIQLIEPHANENVSGPDPTAFHVLHKFAQTCMKSPTPKPIILSALKEGGFTNINVESKDIVVGKFQKNPELDVRGRKCMRAAVMNMSAIGNAKMLGLSDNEWDNILDRFEADMEKYRTAVRHSIIWAQRPE</sequence>
<proteinExistence type="predicted"/>
<keyword evidence="1" id="KW-0808">Transferase</keyword>
<dbReference type="Gene3D" id="3.40.50.150">
    <property type="entry name" value="Vaccinia Virus protein VP39"/>
    <property type="match status" value="1"/>
</dbReference>
<dbReference type="SUPFAM" id="SSF53335">
    <property type="entry name" value="S-adenosyl-L-methionine-dependent methyltransferases"/>
    <property type="match status" value="1"/>
</dbReference>
<organism evidence="1">
    <name type="scientific">Preussia typharum</name>
    <dbReference type="NCBI Taxonomy" id="718249"/>
    <lineage>
        <taxon>Eukaryota</taxon>
        <taxon>Fungi</taxon>
        <taxon>Dikarya</taxon>
        <taxon>Ascomycota</taxon>
        <taxon>Pezizomycotina</taxon>
        <taxon>Dothideomycetes</taxon>
        <taxon>Pleosporomycetidae</taxon>
        <taxon>Pleosporales</taxon>
        <taxon>Sporormiaceae</taxon>
        <taxon>Preussia/Sporomiella species complex</taxon>
        <taxon>Preussia</taxon>
    </lineage>
</organism>
<evidence type="ECO:0000313" key="1">
    <source>
        <dbReference type="EMBL" id="QSQ85917.1"/>
    </source>
</evidence>
<reference evidence="1" key="1">
    <citation type="journal article" date="2021" name="J. Ind. Microbiol. Biotechnol.">
        <title>Anti-cryptococcal activity of preussolides A and B, phosphoethanolamine-substituted 24-membered macrolides, and leptosin C from coprophilous isolates of Preussia typharum.</title>
        <authorList>
            <person name="Perlatti B."/>
            <person name="Lan N."/>
            <person name="Xiang M."/>
            <person name="Earp C.E."/>
            <person name="Spraker J.E."/>
            <person name="Harvey C.J.B."/>
            <person name="Nichols C.B."/>
            <person name="Alspaugh J.A."/>
            <person name="Gloer J.B."/>
            <person name="Bills G.F."/>
        </authorList>
    </citation>
    <scope>NUCLEOTIDE SEQUENCE</scope>
    <source>
        <strain evidence="1">BGC</strain>
    </source>
</reference>
<dbReference type="EMBL" id="MW161056">
    <property type="protein sequence ID" value="QSQ85917.1"/>
    <property type="molecule type" value="Genomic_DNA"/>
</dbReference>
<accession>A0A8A0XW86</accession>
<dbReference type="AlphaFoldDB" id="A0A8A0XW86"/>
<keyword evidence="1" id="KW-0489">Methyltransferase</keyword>
<name>A0A8A0XW86_9PLEO</name>
<dbReference type="GO" id="GO:0032259">
    <property type="term" value="P:methylation"/>
    <property type="evidence" value="ECO:0007669"/>
    <property type="project" value="UniProtKB-KW"/>
</dbReference>
<dbReference type="InterPro" id="IPR029063">
    <property type="entry name" value="SAM-dependent_MTases_sf"/>
</dbReference>
<dbReference type="GO" id="GO:0008168">
    <property type="term" value="F:methyltransferase activity"/>
    <property type="evidence" value="ECO:0007669"/>
    <property type="project" value="UniProtKB-KW"/>
</dbReference>
<gene>
    <name evidence="1" type="primary">g19</name>
</gene>
<protein>
    <submittedName>
        <fullName evidence="1">Methyltransferase</fullName>
    </submittedName>
</protein>